<keyword evidence="1" id="KW-1133">Transmembrane helix</keyword>
<name>A0A2W4QK77_9GAMM</name>
<evidence type="ECO:0000313" key="3">
    <source>
        <dbReference type="Proteomes" id="UP000249396"/>
    </source>
</evidence>
<accession>A0A2W4QK77</accession>
<protein>
    <submittedName>
        <fullName evidence="2">Uncharacterized protein</fullName>
    </submittedName>
</protein>
<organism evidence="2 3">
    <name type="scientific">Candidatus Methylumidiphilus alinenensis</name>
    <dbReference type="NCBI Taxonomy" id="2202197"/>
    <lineage>
        <taxon>Bacteria</taxon>
        <taxon>Pseudomonadati</taxon>
        <taxon>Pseudomonadota</taxon>
        <taxon>Gammaproteobacteria</taxon>
        <taxon>Methylococcales</taxon>
        <taxon>Candidatus Methylumidiphilus</taxon>
    </lineage>
</organism>
<evidence type="ECO:0000313" key="2">
    <source>
        <dbReference type="EMBL" id="PZN72512.1"/>
    </source>
</evidence>
<dbReference type="Proteomes" id="UP000249396">
    <property type="component" value="Unassembled WGS sequence"/>
</dbReference>
<keyword evidence="1" id="KW-0812">Transmembrane</keyword>
<proteinExistence type="predicted"/>
<reference evidence="2 3" key="1">
    <citation type="journal article" date="2018" name="Aquat. Microb. Ecol.">
        <title>Gammaproteobacterial methanotrophs dominate.</title>
        <authorList>
            <person name="Rissanen A.J."/>
            <person name="Saarenheimo J."/>
            <person name="Tiirola M."/>
            <person name="Peura S."/>
            <person name="Aalto S.L."/>
            <person name="Karvinen A."/>
            <person name="Nykanen H."/>
        </authorList>
    </citation>
    <scope>NUCLEOTIDE SEQUENCE [LARGE SCALE GENOMIC DNA]</scope>
    <source>
        <strain evidence="2">AMbin10</strain>
    </source>
</reference>
<comment type="caution">
    <text evidence="2">The sequence shown here is derived from an EMBL/GenBank/DDBJ whole genome shotgun (WGS) entry which is preliminary data.</text>
</comment>
<keyword evidence="1" id="KW-0472">Membrane</keyword>
<dbReference type="AlphaFoldDB" id="A0A2W4QK77"/>
<evidence type="ECO:0000256" key="1">
    <source>
        <dbReference type="SAM" id="Phobius"/>
    </source>
</evidence>
<feature type="transmembrane region" description="Helical" evidence="1">
    <location>
        <begin position="24"/>
        <end position="40"/>
    </location>
</feature>
<dbReference type="EMBL" id="QJPH01000485">
    <property type="protein sequence ID" value="PZN72512.1"/>
    <property type="molecule type" value="Genomic_DNA"/>
</dbReference>
<sequence>MSSENNTNSGLAGVIANLKSNPKALAILVGAIALALFLLVKGGSDQGVTPAKVTAISIGQKVSIQNPNTDKGNTILLAAPGPVGLADSDNDKDDMIVCKQVLSGTTATLNEETVVNYIPFAKVTLESGECNGKTGWMPKVNLR</sequence>
<gene>
    <name evidence="2" type="ORF">DM484_24360</name>
</gene>